<gene>
    <name evidence="1" type="ORF">PsorP6_017671</name>
</gene>
<sequence>MTLRHALCCWIFLFLPATSKLFSPAMTSLVLERARNGAAVRSIVNFHAKHARMLVHENIWGMLATTSVLFHGTAFANVASYSGRKVPPCDMEWSLTILDVGGVDGIGFAKENATGTVFFYLSDNDFTAFFQVYTQVNSRTCVAMDLHANPNATLALSQAQRGPNACFMDPEDPTCWRLSLTGKVMPVGNDQRTYAQSVVFSKHPQMKHWPKKHGFRFYVLQIEHILFLDFYGPAHQIPISEYYKVKFLITLVYAVFLLPRDGCEKVGIPLQHSIHVQCITTLAQVRLNARGALLVLSQTQQLSCVVF</sequence>
<name>A0ACC0WPA6_9STRA</name>
<dbReference type="EMBL" id="CM047590">
    <property type="protein sequence ID" value="KAI9919581.1"/>
    <property type="molecule type" value="Genomic_DNA"/>
</dbReference>
<comment type="caution">
    <text evidence="1">The sequence shown here is derived from an EMBL/GenBank/DDBJ whole genome shotgun (WGS) entry which is preliminary data.</text>
</comment>
<dbReference type="Proteomes" id="UP001163321">
    <property type="component" value="Chromosome 11"/>
</dbReference>
<protein>
    <submittedName>
        <fullName evidence="1">Uncharacterized protein</fullName>
    </submittedName>
</protein>
<evidence type="ECO:0000313" key="2">
    <source>
        <dbReference type="Proteomes" id="UP001163321"/>
    </source>
</evidence>
<keyword evidence="2" id="KW-1185">Reference proteome</keyword>
<accession>A0ACC0WPA6</accession>
<evidence type="ECO:0000313" key="1">
    <source>
        <dbReference type="EMBL" id="KAI9919581.1"/>
    </source>
</evidence>
<organism evidence="1 2">
    <name type="scientific">Peronosclerospora sorghi</name>
    <dbReference type="NCBI Taxonomy" id="230839"/>
    <lineage>
        <taxon>Eukaryota</taxon>
        <taxon>Sar</taxon>
        <taxon>Stramenopiles</taxon>
        <taxon>Oomycota</taxon>
        <taxon>Peronosporomycetes</taxon>
        <taxon>Peronosporales</taxon>
        <taxon>Peronosporaceae</taxon>
        <taxon>Peronosclerospora</taxon>
    </lineage>
</organism>
<reference evidence="1 2" key="1">
    <citation type="journal article" date="2022" name="bioRxiv">
        <title>The genome of the oomycete Peronosclerospora sorghi, a cosmopolitan pathogen of maize and sorghum, is inflated with dispersed pseudogenes.</title>
        <authorList>
            <person name="Fletcher K."/>
            <person name="Martin F."/>
            <person name="Isakeit T."/>
            <person name="Cavanaugh K."/>
            <person name="Magill C."/>
            <person name="Michelmore R."/>
        </authorList>
    </citation>
    <scope>NUCLEOTIDE SEQUENCE [LARGE SCALE GENOMIC DNA]</scope>
    <source>
        <strain evidence="1">P6</strain>
    </source>
</reference>
<proteinExistence type="predicted"/>